<dbReference type="Pfam" id="PF07007">
    <property type="entry name" value="LprI"/>
    <property type="match status" value="1"/>
</dbReference>
<dbReference type="InterPro" id="IPR009739">
    <property type="entry name" value="LprI-like_N"/>
</dbReference>
<organism evidence="3 4">
    <name type="scientific">Paraburkholderia caffeinilytica</name>
    <dbReference type="NCBI Taxonomy" id="1761016"/>
    <lineage>
        <taxon>Bacteria</taxon>
        <taxon>Pseudomonadati</taxon>
        <taxon>Pseudomonadota</taxon>
        <taxon>Betaproteobacteria</taxon>
        <taxon>Burkholderiales</taxon>
        <taxon>Burkholderiaceae</taxon>
        <taxon>Paraburkholderia</taxon>
    </lineage>
</organism>
<reference evidence="4" key="1">
    <citation type="journal article" date="2019" name="Int. J. Syst. Evol. Microbiol.">
        <title>The Global Catalogue of Microorganisms (GCM) 10K type strain sequencing project: providing services to taxonomists for standard genome sequencing and annotation.</title>
        <authorList>
            <consortium name="The Broad Institute Genomics Platform"/>
            <consortium name="The Broad Institute Genome Sequencing Center for Infectious Disease"/>
            <person name="Wu L."/>
            <person name="Ma J."/>
        </authorList>
    </citation>
    <scope>NUCLEOTIDE SEQUENCE [LARGE SCALE GENOMIC DNA]</scope>
    <source>
        <strain evidence="4">CGMCC 1.15103</strain>
    </source>
</reference>
<dbReference type="Proteomes" id="UP000602004">
    <property type="component" value="Unassembled WGS sequence"/>
</dbReference>
<dbReference type="Gene3D" id="1.20.1270.180">
    <property type="match status" value="1"/>
</dbReference>
<evidence type="ECO:0000313" key="4">
    <source>
        <dbReference type="Proteomes" id="UP000602004"/>
    </source>
</evidence>
<comment type="caution">
    <text evidence="3">The sequence shown here is derived from an EMBL/GenBank/DDBJ whole genome shotgun (WGS) entry which is preliminary data.</text>
</comment>
<protein>
    <recommendedName>
        <fullName evidence="2">Lysozyme inhibitor LprI-like N-terminal domain-containing protein</fullName>
    </recommendedName>
</protein>
<gene>
    <name evidence="3" type="ORF">GCM10011400_54210</name>
</gene>
<proteinExistence type="predicted"/>
<evidence type="ECO:0000259" key="2">
    <source>
        <dbReference type="Pfam" id="PF07007"/>
    </source>
</evidence>
<evidence type="ECO:0000313" key="3">
    <source>
        <dbReference type="EMBL" id="GGC59570.1"/>
    </source>
</evidence>
<evidence type="ECO:0000256" key="1">
    <source>
        <dbReference type="SAM" id="SignalP"/>
    </source>
</evidence>
<name>A0ABQ1NBN1_9BURK</name>
<dbReference type="EMBL" id="BMHL01000011">
    <property type="protein sequence ID" value="GGC59570.1"/>
    <property type="molecule type" value="Genomic_DNA"/>
</dbReference>
<keyword evidence="4" id="KW-1185">Reference proteome</keyword>
<feature type="chain" id="PRO_5045159752" description="Lysozyme inhibitor LprI-like N-terminal domain-containing protein" evidence="1">
    <location>
        <begin position="20"/>
        <end position="160"/>
    </location>
</feature>
<accession>A0ABQ1NBN1</accession>
<feature type="signal peptide" evidence="1">
    <location>
        <begin position="1"/>
        <end position="19"/>
    </location>
</feature>
<dbReference type="RefSeq" id="WP_115781965.1">
    <property type="nucleotide sequence ID" value="NZ_BMHL01000011.1"/>
</dbReference>
<sequence>MRSIIIFLLLSTISHSASAETIYGRTFDYKKAKPASVYFTGKTREQIELYCKNDRLGGFDLAACAHFEFEIAIDSLNKRVSIATREIEKNDKALRSEGEPEALPYFRKAQAHWEIYRDSYCYAEVYETGPASSRFIEFWDCMTRITRNRLHELAKANTDE</sequence>
<keyword evidence="1" id="KW-0732">Signal</keyword>
<feature type="domain" description="Lysozyme inhibitor LprI-like N-terminal" evidence="2">
    <location>
        <begin position="60"/>
        <end position="153"/>
    </location>
</feature>